<accession>A0A930VJ53</accession>
<dbReference type="Pfam" id="PF01814">
    <property type="entry name" value="Hemerythrin"/>
    <property type="match status" value="1"/>
</dbReference>
<protein>
    <submittedName>
        <fullName evidence="2">Hemerythrin domain-containing protein</fullName>
    </submittedName>
</protein>
<keyword evidence="3" id="KW-1185">Reference proteome</keyword>
<dbReference type="Gene3D" id="1.20.120.520">
    <property type="entry name" value="nmb1532 protein domain like"/>
    <property type="match status" value="1"/>
</dbReference>
<dbReference type="EMBL" id="JADKPN010000016">
    <property type="protein sequence ID" value="MBF4765502.1"/>
    <property type="molecule type" value="Genomic_DNA"/>
</dbReference>
<feature type="domain" description="Hemerythrin-like" evidence="1">
    <location>
        <begin position="15"/>
        <end position="128"/>
    </location>
</feature>
<comment type="caution">
    <text evidence="2">The sequence shown here is derived from an EMBL/GenBank/DDBJ whole genome shotgun (WGS) entry which is preliminary data.</text>
</comment>
<evidence type="ECO:0000313" key="3">
    <source>
        <dbReference type="Proteomes" id="UP000640489"/>
    </source>
</evidence>
<sequence>MCQYCGCRAVPLIRDYIAEHDDVLDLLDSALRAIAVDDLDRAVAGVHEAREALTRHWAGEENGIFTVMAARDDEYARYVAPLVEEHRELEHFLAHVDLSVKQGQADLRTAFEELKEHISKEEDGLFPASLTALDGDDWNTSMAAWQDAHPSERMLSD</sequence>
<evidence type="ECO:0000313" key="2">
    <source>
        <dbReference type="EMBL" id="MBF4765502.1"/>
    </source>
</evidence>
<proteinExistence type="predicted"/>
<dbReference type="InterPro" id="IPR012312">
    <property type="entry name" value="Hemerythrin-like"/>
</dbReference>
<reference evidence="2" key="1">
    <citation type="submission" date="2020-11" db="EMBL/GenBank/DDBJ databases">
        <title>Nocardioides sp. nov., isolated from Soil of Cynanchum wilfordii Hemsley rhizosphere.</title>
        <authorList>
            <person name="Lee J.-S."/>
            <person name="Suh M.K."/>
            <person name="Kim J.-S."/>
        </authorList>
    </citation>
    <scope>NUCLEOTIDE SEQUENCE</scope>
    <source>
        <strain evidence="2">KCTC 19275</strain>
    </source>
</reference>
<dbReference type="AlphaFoldDB" id="A0A930VJ53"/>
<gene>
    <name evidence="2" type="ORF">ISU07_20425</name>
</gene>
<organism evidence="2 3">
    <name type="scientific">Nocardioides islandensis</name>
    <dbReference type="NCBI Taxonomy" id="433663"/>
    <lineage>
        <taxon>Bacteria</taxon>
        <taxon>Bacillati</taxon>
        <taxon>Actinomycetota</taxon>
        <taxon>Actinomycetes</taxon>
        <taxon>Propionibacteriales</taxon>
        <taxon>Nocardioidaceae</taxon>
        <taxon>Nocardioides</taxon>
    </lineage>
</organism>
<name>A0A930VJ53_9ACTN</name>
<dbReference type="Proteomes" id="UP000640489">
    <property type="component" value="Unassembled WGS sequence"/>
</dbReference>
<evidence type="ECO:0000259" key="1">
    <source>
        <dbReference type="Pfam" id="PF01814"/>
    </source>
</evidence>
<dbReference type="RefSeq" id="WP_194708688.1">
    <property type="nucleotide sequence ID" value="NZ_JADKPN010000016.1"/>
</dbReference>